<evidence type="ECO:0000313" key="3">
    <source>
        <dbReference type="Proteomes" id="UP000553034"/>
    </source>
</evidence>
<sequence length="165" mass="19525">MNFKDFTHHIKRQALELEQFIKDDLLDIIEVEGLEHFEESFDNEGFTDEHLEKWKARKVEDKRGRDITRYRTNRVGRAGELNQYGRQNEGRAILTGHDSGDKLRHSLKSRKISKGVEFSSDKEYAEVHNEGDDNHEQRQFIGHSKVLDAKIFRQVDKRLDNIFKK</sequence>
<name>A0A840EUV9_9FLAO</name>
<comment type="caution">
    <text evidence="2">The sequence shown here is derived from an EMBL/GenBank/DDBJ whole genome shotgun (WGS) entry which is preliminary data.</text>
</comment>
<protein>
    <recommendedName>
        <fullName evidence="4">Phage morphogenesis protein</fullName>
    </recommendedName>
</protein>
<feature type="region of interest" description="Disordered" evidence="1">
    <location>
        <begin position="81"/>
        <end position="101"/>
    </location>
</feature>
<dbReference type="AlphaFoldDB" id="A0A840EUV9"/>
<proteinExistence type="predicted"/>
<dbReference type="RefSeq" id="WP_183475529.1">
    <property type="nucleotide sequence ID" value="NZ_JACIFO010000001.1"/>
</dbReference>
<evidence type="ECO:0000313" key="2">
    <source>
        <dbReference type="EMBL" id="MBB4117874.1"/>
    </source>
</evidence>
<reference evidence="2 3" key="1">
    <citation type="submission" date="2020-08" db="EMBL/GenBank/DDBJ databases">
        <title>Genomic Encyclopedia of Type Strains, Phase IV (KMG-IV): sequencing the most valuable type-strain genomes for metagenomic binning, comparative biology and taxonomic classification.</title>
        <authorList>
            <person name="Goeker M."/>
        </authorList>
    </citation>
    <scope>NUCLEOTIDE SEQUENCE [LARGE SCALE GENOMIC DNA]</scope>
    <source>
        <strain evidence="2 3">DSM 29568</strain>
    </source>
</reference>
<dbReference type="EMBL" id="JACIFO010000001">
    <property type="protein sequence ID" value="MBB4117874.1"/>
    <property type="molecule type" value="Genomic_DNA"/>
</dbReference>
<organism evidence="2 3">
    <name type="scientific">Mesonia hippocampi</name>
    <dbReference type="NCBI Taxonomy" id="1628250"/>
    <lineage>
        <taxon>Bacteria</taxon>
        <taxon>Pseudomonadati</taxon>
        <taxon>Bacteroidota</taxon>
        <taxon>Flavobacteriia</taxon>
        <taxon>Flavobacteriales</taxon>
        <taxon>Flavobacteriaceae</taxon>
        <taxon>Mesonia</taxon>
    </lineage>
</organism>
<gene>
    <name evidence="2" type="ORF">GGR32_000146</name>
</gene>
<evidence type="ECO:0008006" key="4">
    <source>
        <dbReference type="Google" id="ProtNLM"/>
    </source>
</evidence>
<keyword evidence="3" id="KW-1185">Reference proteome</keyword>
<evidence type="ECO:0000256" key="1">
    <source>
        <dbReference type="SAM" id="MobiDB-lite"/>
    </source>
</evidence>
<dbReference type="Proteomes" id="UP000553034">
    <property type="component" value="Unassembled WGS sequence"/>
</dbReference>
<accession>A0A840EUV9</accession>